<feature type="transmembrane region" description="Helical" evidence="1">
    <location>
        <begin position="151"/>
        <end position="171"/>
    </location>
</feature>
<dbReference type="InterPro" id="IPR025495">
    <property type="entry name" value="DUF4386"/>
</dbReference>
<accession>A0A411YBF5</accession>
<evidence type="ECO:0000256" key="1">
    <source>
        <dbReference type="SAM" id="Phobius"/>
    </source>
</evidence>
<keyword evidence="1" id="KW-0472">Membrane</keyword>
<dbReference type="RefSeq" id="WP_131153500.1">
    <property type="nucleotide sequence ID" value="NZ_CP036402.1"/>
</dbReference>
<reference evidence="2 3" key="1">
    <citation type="submission" date="2019-01" db="EMBL/GenBank/DDBJ databases">
        <title>Egibacter rhizosphaerae EGI 80759T.</title>
        <authorList>
            <person name="Chen D.-D."/>
            <person name="Tian Y."/>
            <person name="Jiao J.-Y."/>
            <person name="Zhang X.-T."/>
            <person name="Zhang Y.-G."/>
            <person name="Zhang Y."/>
            <person name="Xiao M."/>
            <person name="Shu W.-S."/>
            <person name="Li W.-J."/>
        </authorList>
    </citation>
    <scope>NUCLEOTIDE SEQUENCE [LARGE SCALE GENOMIC DNA]</scope>
    <source>
        <strain evidence="2 3">EGI 80759</strain>
    </source>
</reference>
<name>A0A411YBF5_9ACTN</name>
<gene>
    <name evidence="2" type="ORF">ER308_02240</name>
</gene>
<evidence type="ECO:0000313" key="3">
    <source>
        <dbReference type="Proteomes" id="UP000291469"/>
    </source>
</evidence>
<dbReference type="EMBL" id="CP036402">
    <property type="protein sequence ID" value="QBI18502.1"/>
    <property type="molecule type" value="Genomic_DNA"/>
</dbReference>
<keyword evidence="3" id="KW-1185">Reference proteome</keyword>
<evidence type="ECO:0000313" key="2">
    <source>
        <dbReference type="EMBL" id="QBI18502.1"/>
    </source>
</evidence>
<dbReference type="KEGG" id="erz:ER308_02240"/>
<keyword evidence="1" id="KW-0812">Transmembrane</keyword>
<dbReference type="Pfam" id="PF14329">
    <property type="entry name" value="DUF4386"/>
    <property type="match status" value="1"/>
</dbReference>
<feature type="transmembrane region" description="Helical" evidence="1">
    <location>
        <begin position="22"/>
        <end position="40"/>
    </location>
</feature>
<proteinExistence type="predicted"/>
<dbReference type="Proteomes" id="UP000291469">
    <property type="component" value="Chromosome"/>
</dbReference>
<organism evidence="2 3">
    <name type="scientific">Egibacter rhizosphaerae</name>
    <dbReference type="NCBI Taxonomy" id="1670831"/>
    <lineage>
        <taxon>Bacteria</taxon>
        <taxon>Bacillati</taxon>
        <taxon>Actinomycetota</taxon>
        <taxon>Nitriliruptoria</taxon>
        <taxon>Egibacterales</taxon>
        <taxon>Egibacteraceae</taxon>
        <taxon>Egibacter</taxon>
    </lineage>
</organism>
<protein>
    <submittedName>
        <fullName evidence="2">DUF4386 domain-containing protein</fullName>
    </submittedName>
</protein>
<keyword evidence="1" id="KW-1133">Transmembrane helix</keyword>
<sequence length="245" mass="25225">MTTMTTPTVNETTPTPGSTRRTAVLVGVLFLAATGTFLVADELITGVLDLPDFLTSAPAHATALSAGALLAFVDGLAVVGIALLLYPLLERYSQPLALGYVGFRIAELAAILLYLATPLLVSQIGGGLADGTVDAAAGQHLGAVFQAQYDVAIVMIYLFTSVAGTVLAVALHRSRLIPRPLAVLGLAGYPVLLVGTVLHVFDLADVTQGAGLLAVAPGGLFELILPIWLIVSGFSRPLRLGKGTA</sequence>
<dbReference type="AlphaFoldDB" id="A0A411YBF5"/>
<feature type="transmembrane region" description="Helical" evidence="1">
    <location>
        <begin position="210"/>
        <end position="231"/>
    </location>
</feature>
<feature type="transmembrane region" description="Helical" evidence="1">
    <location>
        <begin position="60"/>
        <end position="85"/>
    </location>
</feature>
<dbReference type="OrthoDB" id="1176146at2"/>
<feature type="transmembrane region" description="Helical" evidence="1">
    <location>
        <begin position="97"/>
        <end position="116"/>
    </location>
</feature>
<feature type="transmembrane region" description="Helical" evidence="1">
    <location>
        <begin position="183"/>
        <end position="204"/>
    </location>
</feature>